<name>A0A7C2K099_9PLAN</name>
<comment type="caution">
    <text evidence="2">The sequence shown here is derived from an EMBL/GenBank/DDBJ whole genome shotgun (WGS) entry which is preliminary data.</text>
</comment>
<dbReference type="PANTHER" id="PTHR34595:SF7">
    <property type="entry name" value="SLL1039 PROTEIN"/>
    <property type="match status" value="1"/>
</dbReference>
<dbReference type="EMBL" id="DSOK01000255">
    <property type="protein sequence ID" value="HEN15579.1"/>
    <property type="molecule type" value="Genomic_DNA"/>
</dbReference>
<dbReference type="PANTHER" id="PTHR34595">
    <property type="entry name" value="BLR5612 PROTEIN"/>
    <property type="match status" value="1"/>
</dbReference>
<dbReference type="InterPro" id="IPR007296">
    <property type="entry name" value="DUF403"/>
</dbReference>
<proteinExistence type="predicted"/>
<sequence length="323" mass="37084">MLSRVADALYWMARYVERAENLARFVDVTFNLQIECGSDAGDVWPSLVNTTGDQDWFADKYGLATADSVIHCLAFDDDYPNSIISCLRAARENARSIRETISSEMWEQLNQFYIFLREARAGGEWRQAPQDFFQEIKLQSHLFKGLTDSTMRRGDGWNFCRLGRLLERADKTSRLLDVKYYILLPRVDHVNSSIDDLQWQAVLRSVSGFEMFRQHHHSITPRKVVEFLVLDRLFPRAIHYSVLAAERAVHAITGTPADTFRNPAEQQLGLLRAELAYATVDEIIKSGLHEYLDGLQTKLNRVGDGIYETFITTTPVGQRQEQQ</sequence>
<dbReference type="Pfam" id="PF04168">
    <property type="entry name" value="Alpha-E"/>
    <property type="match status" value="1"/>
</dbReference>
<dbReference type="InterPro" id="IPR051680">
    <property type="entry name" value="ATP-dep_Glu-Cys_Ligase-2"/>
</dbReference>
<accession>A0A7C2K099</accession>
<protein>
    <submittedName>
        <fullName evidence="2">Alpha-E domain-containing protein</fullName>
    </submittedName>
</protein>
<dbReference type="AlphaFoldDB" id="A0A7C2K099"/>
<evidence type="ECO:0000313" key="2">
    <source>
        <dbReference type="EMBL" id="HEN15579.1"/>
    </source>
</evidence>
<organism evidence="2">
    <name type="scientific">Schlesneria paludicola</name>
    <dbReference type="NCBI Taxonomy" id="360056"/>
    <lineage>
        <taxon>Bacteria</taxon>
        <taxon>Pseudomonadati</taxon>
        <taxon>Planctomycetota</taxon>
        <taxon>Planctomycetia</taxon>
        <taxon>Planctomycetales</taxon>
        <taxon>Planctomycetaceae</taxon>
        <taxon>Schlesneria</taxon>
    </lineage>
</organism>
<reference evidence="2" key="1">
    <citation type="journal article" date="2020" name="mSystems">
        <title>Genome- and Community-Level Interaction Insights into Carbon Utilization and Element Cycling Functions of Hydrothermarchaeota in Hydrothermal Sediment.</title>
        <authorList>
            <person name="Zhou Z."/>
            <person name="Liu Y."/>
            <person name="Xu W."/>
            <person name="Pan J."/>
            <person name="Luo Z.H."/>
            <person name="Li M."/>
        </authorList>
    </citation>
    <scope>NUCLEOTIDE SEQUENCE [LARGE SCALE GENOMIC DNA]</scope>
    <source>
        <strain evidence="2">SpSt-339</strain>
    </source>
</reference>
<gene>
    <name evidence="2" type="ORF">ENQ76_08940</name>
</gene>
<evidence type="ECO:0000259" key="1">
    <source>
        <dbReference type="Pfam" id="PF04168"/>
    </source>
</evidence>
<feature type="domain" description="DUF403" evidence="1">
    <location>
        <begin position="1"/>
        <end position="310"/>
    </location>
</feature>